<comment type="catalytic activity">
    <reaction evidence="8">
        <text>a 3'-end 3'-phospho-ribonucleotide-RNA + a 5'-end dephospho-ribonucleoside-RNA + GTP = a ribonucleotidyl-ribonucleotide-RNA + GMP + diphosphate</text>
        <dbReference type="Rhea" id="RHEA:68076"/>
        <dbReference type="Rhea" id="RHEA-COMP:10463"/>
        <dbReference type="Rhea" id="RHEA-COMP:13936"/>
        <dbReference type="Rhea" id="RHEA-COMP:17355"/>
        <dbReference type="ChEBI" id="CHEBI:33019"/>
        <dbReference type="ChEBI" id="CHEBI:37565"/>
        <dbReference type="ChEBI" id="CHEBI:58115"/>
        <dbReference type="ChEBI" id="CHEBI:83062"/>
        <dbReference type="ChEBI" id="CHEBI:138284"/>
        <dbReference type="ChEBI" id="CHEBI:173118"/>
        <dbReference type="EC" id="6.5.1.8"/>
    </reaction>
</comment>
<dbReference type="Proteomes" id="UP000595896">
    <property type="component" value="Segment"/>
</dbReference>
<keyword evidence="3 9" id="KW-0436">Ligase</keyword>
<dbReference type="PANTHER" id="PTHR43749:SF2">
    <property type="entry name" value="RNA-SPLICING LIGASE RTCB"/>
    <property type="match status" value="1"/>
</dbReference>
<dbReference type="InterPro" id="IPR052915">
    <property type="entry name" value="RtcB-like"/>
</dbReference>
<dbReference type="SUPFAM" id="SSF103365">
    <property type="entry name" value="Hypothetical protein PH1602"/>
    <property type="match status" value="1"/>
</dbReference>
<protein>
    <recommendedName>
        <fullName evidence="2">3'-phosphate/5'-hydroxy nucleic acid ligase</fullName>
        <ecNumber evidence="2">6.5.1.8</ecNumber>
    </recommendedName>
</protein>
<evidence type="ECO:0000256" key="1">
    <source>
        <dbReference type="ARBA" id="ARBA00001936"/>
    </source>
</evidence>
<dbReference type="GO" id="GO:0005525">
    <property type="term" value="F:GTP binding"/>
    <property type="evidence" value="ECO:0007669"/>
    <property type="project" value="UniProtKB-KW"/>
</dbReference>
<keyword evidence="5" id="KW-0547">Nucleotide-binding</keyword>
<keyword evidence="4" id="KW-0479">Metal-binding</keyword>
<dbReference type="GO" id="GO:0030145">
    <property type="term" value="F:manganese ion binding"/>
    <property type="evidence" value="ECO:0007669"/>
    <property type="project" value="TreeGrafter"/>
</dbReference>
<evidence type="ECO:0000256" key="5">
    <source>
        <dbReference type="ARBA" id="ARBA00022741"/>
    </source>
</evidence>
<evidence type="ECO:0000256" key="8">
    <source>
        <dbReference type="ARBA" id="ARBA00047746"/>
    </source>
</evidence>
<evidence type="ECO:0000256" key="2">
    <source>
        <dbReference type="ARBA" id="ARBA00012726"/>
    </source>
</evidence>
<dbReference type="EMBL" id="MW343794">
    <property type="protein sequence ID" value="QQG33678.1"/>
    <property type="molecule type" value="Genomic_DNA"/>
</dbReference>
<dbReference type="GO" id="GO:0003909">
    <property type="term" value="F:DNA ligase activity"/>
    <property type="evidence" value="ECO:0007669"/>
    <property type="project" value="TreeGrafter"/>
</dbReference>
<dbReference type="GO" id="GO:0042245">
    <property type="term" value="P:RNA repair"/>
    <property type="evidence" value="ECO:0007669"/>
    <property type="project" value="TreeGrafter"/>
</dbReference>
<dbReference type="GO" id="GO:0170057">
    <property type="term" value="F:RNA ligase (GTP) activity"/>
    <property type="evidence" value="ECO:0007669"/>
    <property type="project" value="UniProtKB-EC"/>
</dbReference>
<evidence type="ECO:0000256" key="4">
    <source>
        <dbReference type="ARBA" id="ARBA00022723"/>
    </source>
</evidence>
<dbReference type="GO" id="GO:0006281">
    <property type="term" value="P:DNA repair"/>
    <property type="evidence" value="ECO:0007669"/>
    <property type="project" value="TreeGrafter"/>
</dbReference>
<evidence type="ECO:0000313" key="9">
    <source>
        <dbReference type="EMBL" id="QQG33678.1"/>
    </source>
</evidence>
<keyword evidence="7" id="KW-0464">Manganese</keyword>
<dbReference type="Pfam" id="PF01139">
    <property type="entry name" value="RtcB"/>
    <property type="match status" value="1"/>
</dbReference>
<evidence type="ECO:0000256" key="3">
    <source>
        <dbReference type="ARBA" id="ARBA00022598"/>
    </source>
</evidence>
<organism evidence="9 10">
    <name type="scientific">Cronobacter phage A24</name>
    <dbReference type="NCBI Taxonomy" id="2795745"/>
    <lineage>
        <taxon>Viruses</taxon>
        <taxon>Duplodnaviria</taxon>
        <taxon>Heunggongvirae</taxon>
        <taxon>Uroviricota</taxon>
        <taxon>Caudoviricetes</taxon>
        <taxon>Grimontviridae</taxon>
        <taxon>Crifsvirus</taxon>
        <taxon>Crifsvirus A24</taxon>
    </lineage>
</organism>
<dbReference type="InterPro" id="IPR036025">
    <property type="entry name" value="RtcB-like_sf"/>
</dbReference>
<reference evidence="9 10" key="1">
    <citation type="submission" date="2020-12" db="EMBL/GenBank/DDBJ databases">
        <authorList>
            <person name="Luo D."/>
            <person name="Li C."/>
            <person name="Zeng H."/>
        </authorList>
    </citation>
    <scope>NUCLEOTIDE SEQUENCE [LARGE SCALE GENOMIC DNA]</scope>
</reference>
<evidence type="ECO:0000313" key="10">
    <source>
        <dbReference type="Proteomes" id="UP000595896"/>
    </source>
</evidence>
<sequence length="375" mass="41314">MLKLKALEELGKPYKIFTDYVESSAIEQFVAVMQQPDVKQGALMPDVHAGYVLPIGGVVATEWTIYPAFVGYDIGCGVCTVPIDLNAALLAGDPAKYRKIVEDAVPVGFTVHEQPFDLAELERHIGRAPDSIREIAESHLNQVGTLGGGNHFVELGVSEKTGKVHISIHSGSRGMGARVAEKYMKLSGGEGIHPIDTREPLGREYLAAMNYCLRWALFNRKIMVKNIMTGLGLEFNTYRTPDIFINRNHNHAEFKDGLWIHRKGATHAEDGMLGVIPANMRDGVFIVRGRGNPDSLCSSSHGAGRVMSRSKAKKTFSLDDFQEQMGSINPDGFTVDEKRIDEAPSVYKDINEVMKNQTDLIDVIDHVKPLVNVKG</sequence>
<dbReference type="GeneID" id="77948188"/>
<dbReference type="RefSeq" id="YP_010671926.1">
    <property type="nucleotide sequence ID" value="NC_070973.1"/>
</dbReference>
<evidence type="ECO:0000256" key="6">
    <source>
        <dbReference type="ARBA" id="ARBA00023134"/>
    </source>
</evidence>
<dbReference type="EC" id="6.5.1.8" evidence="2"/>
<proteinExistence type="predicted"/>
<dbReference type="PANTHER" id="PTHR43749">
    <property type="entry name" value="RNA-SPLICING LIGASE RTCB"/>
    <property type="match status" value="1"/>
</dbReference>
<keyword evidence="10" id="KW-1185">Reference proteome</keyword>
<name>A0A7T5QXP1_9CAUD</name>
<dbReference type="KEGG" id="vg:77948188"/>
<accession>A0A7T5QXP1</accession>
<dbReference type="InterPro" id="IPR001233">
    <property type="entry name" value="RtcB"/>
</dbReference>
<dbReference type="Gene3D" id="3.90.1860.10">
    <property type="entry name" value="tRNA-splicing ligase RtcB"/>
    <property type="match status" value="1"/>
</dbReference>
<evidence type="ECO:0000256" key="7">
    <source>
        <dbReference type="ARBA" id="ARBA00023211"/>
    </source>
</evidence>
<dbReference type="GO" id="GO:0006396">
    <property type="term" value="P:RNA processing"/>
    <property type="evidence" value="ECO:0007669"/>
    <property type="project" value="InterPro"/>
</dbReference>
<keyword evidence="6" id="KW-0342">GTP-binding</keyword>
<comment type="cofactor">
    <cofactor evidence="1">
        <name>Mn(2+)</name>
        <dbReference type="ChEBI" id="CHEBI:29035"/>
    </cofactor>
</comment>